<evidence type="ECO:0000256" key="2">
    <source>
        <dbReference type="ARBA" id="ARBA00009726"/>
    </source>
</evidence>
<dbReference type="Proteomes" id="UP000624404">
    <property type="component" value="Unassembled WGS sequence"/>
</dbReference>
<dbReference type="GO" id="GO:0005886">
    <property type="term" value="C:plasma membrane"/>
    <property type="evidence" value="ECO:0007669"/>
    <property type="project" value="UniProtKB-SubCell"/>
</dbReference>
<dbReference type="PROSITE" id="PS50893">
    <property type="entry name" value="ABC_TRANSPORTER_2"/>
    <property type="match status" value="2"/>
</dbReference>
<keyword evidence="9 11" id="KW-0472">Membrane</keyword>
<feature type="transmembrane region" description="Helical" evidence="11">
    <location>
        <begin position="515"/>
        <end position="540"/>
    </location>
</feature>
<evidence type="ECO:0000259" key="13">
    <source>
        <dbReference type="PROSITE" id="PS50929"/>
    </source>
</evidence>
<reference evidence="14" key="1">
    <citation type="submission" date="2020-10" db="EMBL/GenBank/DDBJ databases">
        <authorList>
            <person name="Kusch S."/>
        </authorList>
    </citation>
    <scope>NUCLEOTIDE SEQUENCE</scope>
    <source>
        <strain evidence="14">SwB9</strain>
    </source>
</reference>
<comment type="subcellular location">
    <subcellularLocation>
        <location evidence="1">Cell membrane</location>
        <topology evidence="1">Multi-pass membrane protein</topology>
    </subcellularLocation>
</comment>
<keyword evidence="3" id="KW-0813">Transport</keyword>
<dbReference type="InterPro" id="IPR036640">
    <property type="entry name" value="ABC1_TM_sf"/>
</dbReference>
<dbReference type="InterPro" id="IPR017871">
    <property type="entry name" value="ABC_transporter-like_CS"/>
</dbReference>
<organism evidence="14 15">
    <name type="scientific">Sclerotinia trifoliorum</name>
    <dbReference type="NCBI Taxonomy" id="28548"/>
    <lineage>
        <taxon>Eukaryota</taxon>
        <taxon>Fungi</taxon>
        <taxon>Dikarya</taxon>
        <taxon>Ascomycota</taxon>
        <taxon>Pezizomycotina</taxon>
        <taxon>Leotiomycetes</taxon>
        <taxon>Helotiales</taxon>
        <taxon>Sclerotiniaceae</taxon>
        <taxon>Sclerotinia</taxon>
    </lineage>
</organism>
<dbReference type="PANTHER" id="PTHR24223">
    <property type="entry name" value="ATP-BINDING CASSETTE SUB-FAMILY C"/>
    <property type="match status" value="1"/>
</dbReference>
<dbReference type="Gene3D" id="1.20.1560.10">
    <property type="entry name" value="ABC transporter type 1, transmembrane domain"/>
    <property type="match status" value="2"/>
</dbReference>
<evidence type="ECO:0000256" key="1">
    <source>
        <dbReference type="ARBA" id="ARBA00004651"/>
    </source>
</evidence>
<feature type="domain" description="ABC transporter" evidence="12">
    <location>
        <begin position="793"/>
        <end position="1030"/>
    </location>
</feature>
<evidence type="ECO:0000256" key="6">
    <source>
        <dbReference type="ARBA" id="ARBA00022741"/>
    </source>
</evidence>
<feature type="domain" description="ABC transporter" evidence="12">
    <location>
        <begin position="198"/>
        <end position="420"/>
    </location>
</feature>
<keyword evidence="8 11" id="KW-1133">Transmembrane helix</keyword>
<evidence type="ECO:0000256" key="8">
    <source>
        <dbReference type="ARBA" id="ARBA00022989"/>
    </source>
</evidence>
<feature type="transmembrane region" description="Helical" evidence="11">
    <location>
        <begin position="472"/>
        <end position="495"/>
    </location>
</feature>
<evidence type="ECO:0000256" key="11">
    <source>
        <dbReference type="SAM" id="Phobius"/>
    </source>
</evidence>
<evidence type="ECO:0000256" key="4">
    <source>
        <dbReference type="ARBA" id="ARBA00022475"/>
    </source>
</evidence>
<evidence type="ECO:0000256" key="3">
    <source>
        <dbReference type="ARBA" id="ARBA00022448"/>
    </source>
</evidence>
<dbReference type="SUPFAM" id="SSF52540">
    <property type="entry name" value="P-loop containing nucleoside triphosphate hydrolases"/>
    <property type="match status" value="2"/>
</dbReference>
<comment type="caution">
    <text evidence="14">The sequence shown here is derived from an EMBL/GenBank/DDBJ whole genome shotgun (WGS) entry which is preliminary data.</text>
</comment>
<dbReference type="CDD" id="cd18580">
    <property type="entry name" value="ABC_6TM_ABCC_D2"/>
    <property type="match status" value="1"/>
</dbReference>
<dbReference type="PANTHER" id="PTHR24223:SF269">
    <property type="entry name" value="ABC MULTIDRUG TRANSPORTER (EUROFUNG)-RELATED"/>
    <property type="match status" value="1"/>
</dbReference>
<keyword evidence="4" id="KW-1003">Cell membrane</keyword>
<dbReference type="PROSITE" id="PS50929">
    <property type="entry name" value="ABC_TM1F"/>
    <property type="match status" value="2"/>
</dbReference>
<feature type="domain" description="ABC transmembrane type-1" evidence="13">
    <location>
        <begin position="477"/>
        <end position="756"/>
    </location>
</feature>
<evidence type="ECO:0000256" key="10">
    <source>
        <dbReference type="ARBA" id="ARBA00023180"/>
    </source>
</evidence>
<dbReference type="InterPro" id="IPR050173">
    <property type="entry name" value="ABC_transporter_C-like"/>
</dbReference>
<gene>
    <name evidence="14" type="ORF">SCLTRI_LOCUS3919</name>
</gene>
<evidence type="ECO:0000259" key="12">
    <source>
        <dbReference type="PROSITE" id="PS50893"/>
    </source>
</evidence>
<dbReference type="OrthoDB" id="6500128at2759"/>
<evidence type="ECO:0000256" key="7">
    <source>
        <dbReference type="ARBA" id="ARBA00022840"/>
    </source>
</evidence>
<keyword evidence="5 11" id="KW-0812">Transmembrane</keyword>
<dbReference type="InterPro" id="IPR003593">
    <property type="entry name" value="AAA+_ATPase"/>
</dbReference>
<dbReference type="InterPro" id="IPR011527">
    <property type="entry name" value="ABC1_TM_dom"/>
</dbReference>
<dbReference type="FunFam" id="1.20.1560.10:FF:000066">
    <property type="entry name" value="ABC multidrug transporter (Eurofung)"/>
    <property type="match status" value="1"/>
</dbReference>
<dbReference type="Pfam" id="PF00005">
    <property type="entry name" value="ABC_tran"/>
    <property type="match status" value="2"/>
</dbReference>
<comment type="similarity">
    <text evidence="2">Belongs to the ABC transporter superfamily. ABCC family. Conjugate transporter (TC 3.A.1.208) subfamily.</text>
</comment>
<dbReference type="EMBL" id="CAJHIA010000011">
    <property type="protein sequence ID" value="CAD6444127.1"/>
    <property type="molecule type" value="Genomic_DNA"/>
</dbReference>
<keyword evidence="6" id="KW-0547">Nucleotide-binding</keyword>
<name>A0A8H2VTA1_9HELO</name>
<dbReference type="PROSITE" id="PS00211">
    <property type="entry name" value="ABC_TRANSPORTER_1"/>
    <property type="match status" value="1"/>
</dbReference>
<dbReference type="GO" id="GO:0140359">
    <property type="term" value="F:ABC-type transporter activity"/>
    <property type="evidence" value="ECO:0007669"/>
    <property type="project" value="InterPro"/>
</dbReference>
<dbReference type="GO" id="GO:0005524">
    <property type="term" value="F:ATP binding"/>
    <property type="evidence" value="ECO:0007669"/>
    <property type="project" value="UniProtKB-KW"/>
</dbReference>
<dbReference type="Gene3D" id="3.40.50.300">
    <property type="entry name" value="P-loop containing nucleotide triphosphate hydrolases"/>
    <property type="match status" value="2"/>
</dbReference>
<dbReference type="InterPro" id="IPR044726">
    <property type="entry name" value="ABCC_6TM_D2"/>
</dbReference>
<dbReference type="AlphaFoldDB" id="A0A8H2VTA1"/>
<accession>A0A8H2VTA1</accession>
<dbReference type="SUPFAM" id="SSF90123">
    <property type="entry name" value="ABC transporter transmembrane region"/>
    <property type="match status" value="2"/>
</dbReference>
<keyword evidence="10" id="KW-0325">Glycoprotein</keyword>
<keyword evidence="7" id="KW-0067">ATP-binding</keyword>
<dbReference type="InterPro" id="IPR027417">
    <property type="entry name" value="P-loop_NTPase"/>
</dbReference>
<evidence type="ECO:0000256" key="9">
    <source>
        <dbReference type="ARBA" id="ARBA00023136"/>
    </source>
</evidence>
<feature type="transmembrane region" description="Helical" evidence="11">
    <location>
        <begin position="614"/>
        <end position="634"/>
    </location>
</feature>
<feature type="domain" description="ABC transmembrane type-1" evidence="13">
    <location>
        <begin position="1"/>
        <end position="128"/>
    </location>
</feature>
<evidence type="ECO:0000313" key="15">
    <source>
        <dbReference type="Proteomes" id="UP000624404"/>
    </source>
</evidence>
<sequence length="1039" mass="114274">MKWAKHTQKEWVEAVQKRVAITSSALKSIRGIKMQGLTAPLAEDLQELRVKELDYAKPFRRNIIATAVTSNITTLCGPAITFVVYILIQRTKDSATLRIGQAFTSLSLISLLSTPVSEMVQSIPTFAAAVGCMERIQTYIKTKDRSDPRLTSPDFEPNSISKKSRDNVNISSREIELQTVDVIPTIPIHAQNECIITIKDASFIFSHEGTPVLEDISLEVSHGTLTMVIGAIGSGKSCLLKVILGELSSSKGFVFANTSSIGCCSQTPWLPNSNLREVVLGSSSYNEAWYNAVINACMLHYDIASFSDGERTMIGSDGAALSGGQKQRVALYSRKELLLIDDVLSGLDYKTNHAVFRNVFGKEGLCSLHNITVVLATHAVEHLQSADNIVILSNSGTILEQGKFQELRENEDSYIKDLIFHERSDEDSYAGIDEAPAIIKTQAKAGPLNINDFNRQGGDASVYFYFAKSVGWLHFSLFIGMVVLYTFSSQFQAVLLELWSKSETSHSDIYTNMYMGLYAMLSVLALCGIGGLLCVTLLFAGPYASINLHRTLLHTVMSAPYSWFTATDSGVTLNRFSQDMSLIDMELLIGTVDTFAGSFMGIAQAILIAIGAKYVGVILPLIIGILYILQKVYLRTSRQLRLLDLESKSPLYSHFTETLSGLTTIRAFGWQAQSAEKNRKLLDISQKPYYLLYCIQRWLNLVLDLIIAGIAVMLITFATQMRGTTSAGTLGIALVNVLQFNSTLSFLIRKWTQLETSIGAVARVKSFEANTLSENGPLEVNLPPSEWPIRAKVEFRDVTATYGIDEPAVCNVSFSIEGGTKMGIVGRTGSGKSSLMLALFRMLELKTGDILIDNLSISTLNRQSVRCSFITIPQEPYFLSGTVGFNADPFHSLDNKCIQIALSRVGIWDVVRENGGLEAPMTAAPLSQGQQQLFCIARAIIRKMALGNKDHGILVLDEVTSNVDSGTEEIMLKILEDEFKGWTVLAVAHRLGTIRDYDRVLVLDKGCVVEDGAPDELIRMEGGLFRELWESGFGKVDGV</sequence>
<evidence type="ECO:0000313" key="14">
    <source>
        <dbReference type="EMBL" id="CAD6444127.1"/>
    </source>
</evidence>
<dbReference type="Pfam" id="PF00664">
    <property type="entry name" value="ABC_membrane"/>
    <property type="match status" value="1"/>
</dbReference>
<dbReference type="InterPro" id="IPR003439">
    <property type="entry name" value="ABC_transporter-like_ATP-bd"/>
</dbReference>
<feature type="transmembrane region" description="Helical" evidence="11">
    <location>
        <begin position="698"/>
        <end position="718"/>
    </location>
</feature>
<evidence type="ECO:0000256" key="5">
    <source>
        <dbReference type="ARBA" id="ARBA00022692"/>
    </source>
</evidence>
<keyword evidence="15" id="KW-1185">Reference proteome</keyword>
<feature type="transmembrane region" description="Helical" evidence="11">
    <location>
        <begin position="63"/>
        <end position="88"/>
    </location>
</feature>
<dbReference type="FunFam" id="3.40.50.300:FF:002145">
    <property type="entry name" value="ABC transporter (MsbA subfamily)"/>
    <property type="match status" value="1"/>
</dbReference>
<protein>
    <submittedName>
        <fullName evidence="14">60b16ecd-be56-4dd7-8a73-79a1312dfe40</fullName>
    </submittedName>
</protein>
<dbReference type="GO" id="GO:0016887">
    <property type="term" value="F:ATP hydrolysis activity"/>
    <property type="evidence" value="ECO:0007669"/>
    <property type="project" value="InterPro"/>
</dbReference>
<proteinExistence type="inferred from homology"/>
<dbReference type="SMART" id="SM00382">
    <property type="entry name" value="AAA"/>
    <property type="match status" value="2"/>
</dbReference>